<dbReference type="EMBL" id="JACIDH010000010">
    <property type="protein sequence ID" value="MBB3879933.1"/>
    <property type="molecule type" value="Genomic_DNA"/>
</dbReference>
<keyword evidence="5" id="KW-0829">Tyrosine-protein kinase</keyword>
<dbReference type="AlphaFoldDB" id="A0A7W6ACY0"/>
<gene>
    <name evidence="7" type="ORF">GGR48_002367</name>
</gene>
<dbReference type="PANTHER" id="PTHR32309">
    <property type="entry name" value="TYROSINE-PROTEIN KINASE"/>
    <property type="match status" value="1"/>
</dbReference>
<name>A0A7W6ACY0_9SPHN</name>
<dbReference type="CDD" id="cd05387">
    <property type="entry name" value="BY-kinase"/>
    <property type="match status" value="1"/>
</dbReference>
<evidence type="ECO:0000256" key="2">
    <source>
        <dbReference type="ARBA" id="ARBA00022741"/>
    </source>
</evidence>
<organism evidence="7 8">
    <name type="scientific">Sphingomonas pseudosanguinis</name>
    <dbReference type="NCBI Taxonomy" id="413712"/>
    <lineage>
        <taxon>Bacteria</taxon>
        <taxon>Pseudomonadati</taxon>
        <taxon>Pseudomonadota</taxon>
        <taxon>Alphaproteobacteria</taxon>
        <taxon>Sphingomonadales</taxon>
        <taxon>Sphingomonadaceae</taxon>
        <taxon>Sphingomonas</taxon>
    </lineage>
</organism>
<evidence type="ECO:0000313" key="8">
    <source>
        <dbReference type="Proteomes" id="UP000538670"/>
    </source>
</evidence>
<proteinExistence type="predicted"/>
<dbReference type="Proteomes" id="UP000538670">
    <property type="component" value="Unassembled WGS sequence"/>
</dbReference>
<dbReference type="PANTHER" id="PTHR32309:SF31">
    <property type="entry name" value="CAPSULAR EXOPOLYSACCHARIDE FAMILY"/>
    <property type="match status" value="1"/>
</dbReference>
<dbReference type="Pfam" id="PF13614">
    <property type="entry name" value="AAA_31"/>
    <property type="match status" value="1"/>
</dbReference>
<dbReference type="Gene3D" id="3.40.50.300">
    <property type="entry name" value="P-loop containing nucleotide triphosphate hydrolases"/>
    <property type="match status" value="1"/>
</dbReference>
<keyword evidence="2" id="KW-0547">Nucleotide-binding</keyword>
<keyword evidence="4" id="KW-0067">ATP-binding</keyword>
<evidence type="ECO:0000256" key="1">
    <source>
        <dbReference type="ARBA" id="ARBA00022679"/>
    </source>
</evidence>
<keyword evidence="8" id="KW-1185">Reference proteome</keyword>
<dbReference type="RefSeq" id="WP_420854074.1">
    <property type="nucleotide sequence ID" value="NZ_JACIDH010000010.1"/>
</dbReference>
<sequence>MSNSVKPPRPRREPSLLERAANVYDFQAYVRAPAPVEEPRPAPVEQAAPIAEPVAPPPVATAPVEQAAPIAPPEAVAPFVAPVMPEPAWTPPGLIEEDDAAAPAVTEPALAGIPAEFLAQPGDDDFLASEYNPGFSDVATVDRALLAENGMIVPGAPIGPLAEEFRLVKRQLIITSQRLIETGDADKARTVLICSARPQDGKTFCSVNLALSLAAERDTEVLLVDADVAKPDVLARLGLAEGPGLLDALDDSNIDVEDLVIRTDVPHLSVLACGTRKASDTELLASARTRTVLQRLLSANPRRLVIFDSPPALAASPASVLAMLAGQVMMVVRADKTPESEVTAAINLLDACEHIQLVLNSVAFVPGSRRFGYYGKDVG</sequence>
<accession>A0A7W6ACY0</accession>
<dbReference type="InterPro" id="IPR025669">
    <property type="entry name" value="AAA_dom"/>
</dbReference>
<dbReference type="SUPFAM" id="SSF52540">
    <property type="entry name" value="P-loop containing nucleoside triphosphate hydrolases"/>
    <property type="match status" value="1"/>
</dbReference>
<evidence type="ECO:0000259" key="6">
    <source>
        <dbReference type="Pfam" id="PF13614"/>
    </source>
</evidence>
<protein>
    <submittedName>
        <fullName evidence="7">Exopolysaccharide/PEP-CTERM locus tyrosine autokinase</fullName>
    </submittedName>
</protein>
<dbReference type="InterPro" id="IPR050445">
    <property type="entry name" value="Bact_polysacc_biosynth/exp"/>
</dbReference>
<evidence type="ECO:0000256" key="5">
    <source>
        <dbReference type="ARBA" id="ARBA00023137"/>
    </source>
</evidence>
<keyword evidence="3 7" id="KW-0418">Kinase</keyword>
<evidence type="ECO:0000313" key="7">
    <source>
        <dbReference type="EMBL" id="MBB3879933.1"/>
    </source>
</evidence>
<evidence type="ECO:0000256" key="4">
    <source>
        <dbReference type="ARBA" id="ARBA00022840"/>
    </source>
</evidence>
<evidence type="ECO:0000256" key="3">
    <source>
        <dbReference type="ARBA" id="ARBA00022777"/>
    </source>
</evidence>
<dbReference type="InterPro" id="IPR005702">
    <property type="entry name" value="Wzc-like_C"/>
</dbReference>
<comment type="caution">
    <text evidence="7">The sequence shown here is derived from an EMBL/GenBank/DDBJ whole genome shotgun (WGS) entry which is preliminary data.</text>
</comment>
<reference evidence="7 8" key="1">
    <citation type="submission" date="2020-08" db="EMBL/GenBank/DDBJ databases">
        <title>Genomic Encyclopedia of Type Strains, Phase IV (KMG-IV): sequencing the most valuable type-strain genomes for metagenomic binning, comparative biology and taxonomic classification.</title>
        <authorList>
            <person name="Goeker M."/>
        </authorList>
    </citation>
    <scope>NUCLEOTIDE SEQUENCE [LARGE SCALE GENOMIC DNA]</scope>
    <source>
        <strain evidence="7 8">DSM 19512</strain>
    </source>
</reference>
<dbReference type="GO" id="GO:0016301">
    <property type="term" value="F:kinase activity"/>
    <property type="evidence" value="ECO:0007669"/>
    <property type="project" value="UniProtKB-KW"/>
</dbReference>
<keyword evidence="1" id="KW-0808">Transferase</keyword>
<dbReference type="InterPro" id="IPR027417">
    <property type="entry name" value="P-loop_NTPase"/>
</dbReference>
<feature type="domain" description="AAA" evidence="6">
    <location>
        <begin position="201"/>
        <end position="334"/>
    </location>
</feature>